<accession>A0A930MY59</accession>
<dbReference type="AlphaFoldDB" id="A0A930MY59"/>
<evidence type="ECO:0000313" key="1">
    <source>
        <dbReference type="EMBL" id="MBF1383423.1"/>
    </source>
</evidence>
<comment type="caution">
    <text evidence="1">The sequence shown here is derived from an EMBL/GenBank/DDBJ whole genome shotgun (WGS) entry which is preliminary data.</text>
</comment>
<name>A0A930MY59_9BACT</name>
<organism evidence="1 2">
    <name type="scientific">Prevotella aurantiaca</name>
    <dbReference type="NCBI Taxonomy" id="596085"/>
    <lineage>
        <taxon>Bacteria</taxon>
        <taxon>Pseudomonadati</taxon>
        <taxon>Bacteroidota</taxon>
        <taxon>Bacteroidia</taxon>
        <taxon>Bacteroidales</taxon>
        <taxon>Prevotellaceae</taxon>
        <taxon>Prevotella</taxon>
    </lineage>
</organism>
<proteinExistence type="predicted"/>
<sequence length="95" mass="10719">MLPKSRYVFAAIPLQSFCIVGGSSAEMLSHLCCTPIAVLLKISLHAAKKQKTNSFFRTNQQQLRKIYTMHGGLYSAENDTIIANYFRFECKAAWV</sequence>
<dbReference type="Proteomes" id="UP000771736">
    <property type="component" value="Unassembled WGS sequence"/>
</dbReference>
<reference evidence="1" key="1">
    <citation type="submission" date="2020-04" db="EMBL/GenBank/DDBJ databases">
        <title>Deep metagenomics examines the oral microbiome during advanced dental caries in children, revealing novel taxa and co-occurrences with host molecules.</title>
        <authorList>
            <person name="Baker J.L."/>
            <person name="Morton J.T."/>
            <person name="Dinis M."/>
            <person name="Alvarez R."/>
            <person name="Tran N.C."/>
            <person name="Knight R."/>
            <person name="Edlund A."/>
        </authorList>
    </citation>
    <scope>NUCLEOTIDE SEQUENCE</scope>
    <source>
        <strain evidence="1">JCVI_44_bin.5</strain>
    </source>
</reference>
<protein>
    <submittedName>
        <fullName evidence="1">Uncharacterized protein</fullName>
    </submittedName>
</protein>
<evidence type="ECO:0000313" key="2">
    <source>
        <dbReference type="Proteomes" id="UP000771736"/>
    </source>
</evidence>
<dbReference type="EMBL" id="JABZSJ010000002">
    <property type="protein sequence ID" value="MBF1383423.1"/>
    <property type="molecule type" value="Genomic_DNA"/>
</dbReference>
<dbReference type="RefSeq" id="WP_273158224.1">
    <property type="nucleotide sequence ID" value="NZ_JABZSJ010000002.1"/>
</dbReference>
<gene>
    <name evidence="1" type="ORF">HXN26_00980</name>
</gene>